<evidence type="ECO:0000256" key="6">
    <source>
        <dbReference type="RuleBase" id="RU366043"/>
    </source>
</evidence>
<dbReference type="EMBL" id="OZ020100">
    <property type="protein sequence ID" value="CAK9273719.1"/>
    <property type="molecule type" value="Genomic_DNA"/>
</dbReference>
<keyword evidence="8" id="KW-1185">Reference proteome</keyword>
<dbReference type="Proteomes" id="UP001497444">
    <property type="component" value="Chromosome 5"/>
</dbReference>
<evidence type="ECO:0000256" key="1">
    <source>
        <dbReference type="ARBA" id="ARBA00004606"/>
    </source>
</evidence>
<dbReference type="EC" id="2.1.1.-" evidence="6"/>
<dbReference type="PANTHER" id="PTHR10108:SF1058">
    <property type="entry name" value="METHYLTRANSFERASE PMT18-RELATED"/>
    <property type="match status" value="1"/>
</dbReference>
<dbReference type="SUPFAM" id="SSF53335">
    <property type="entry name" value="S-adenosyl-L-methionine-dependent methyltransferases"/>
    <property type="match status" value="1"/>
</dbReference>
<keyword evidence="3 6" id="KW-0489">Methyltransferase</keyword>
<keyword evidence="6" id="KW-0808">Transferase</keyword>
<dbReference type="InterPro" id="IPR004159">
    <property type="entry name" value="Put_SAM_MeTrfase"/>
</dbReference>
<keyword evidence="4 6" id="KW-0735">Signal-anchor</keyword>
<dbReference type="PANTHER" id="PTHR10108">
    <property type="entry name" value="SAM-DEPENDENT METHYLTRANSFERASE"/>
    <property type="match status" value="1"/>
</dbReference>
<keyword evidence="4 6" id="KW-0812">Transmembrane</keyword>
<sequence length="118" mass="12973">MSGYYTKNPLSWPTSRSYARFANTPHKELTVEKAVQKWVQFHGEKLYFPGVGTFSAGGVDKYISNIGELIPSDDGTIQPAIDTGCGVASWGAYLLERNVLTMSFAPRDEAARAMGHIK</sequence>
<accession>A0ABP0X559</accession>
<keyword evidence="6" id="KW-0325">Glycoprotein</keyword>
<evidence type="ECO:0000256" key="4">
    <source>
        <dbReference type="ARBA" id="ARBA00022968"/>
    </source>
</evidence>
<evidence type="ECO:0000313" key="7">
    <source>
        <dbReference type="EMBL" id="CAK9273719.1"/>
    </source>
</evidence>
<name>A0ABP0X559_9BRYO</name>
<gene>
    <name evidence="7" type="ORF">CSSPJE1EN1_LOCUS19197</name>
</gene>
<evidence type="ECO:0000256" key="2">
    <source>
        <dbReference type="ARBA" id="ARBA00008361"/>
    </source>
</evidence>
<organism evidence="7 8">
    <name type="scientific">Sphagnum jensenii</name>
    <dbReference type="NCBI Taxonomy" id="128206"/>
    <lineage>
        <taxon>Eukaryota</taxon>
        <taxon>Viridiplantae</taxon>
        <taxon>Streptophyta</taxon>
        <taxon>Embryophyta</taxon>
        <taxon>Bryophyta</taxon>
        <taxon>Sphagnophytina</taxon>
        <taxon>Sphagnopsida</taxon>
        <taxon>Sphagnales</taxon>
        <taxon>Sphagnaceae</taxon>
        <taxon>Sphagnum</taxon>
    </lineage>
</organism>
<evidence type="ECO:0000313" key="8">
    <source>
        <dbReference type="Proteomes" id="UP001497444"/>
    </source>
</evidence>
<proteinExistence type="inferred from homology"/>
<dbReference type="InterPro" id="IPR029063">
    <property type="entry name" value="SAM-dependent_MTases_sf"/>
</dbReference>
<reference evidence="7" key="1">
    <citation type="submission" date="2024-02" db="EMBL/GenBank/DDBJ databases">
        <authorList>
            <consortium name="ELIXIR-Norway"/>
            <consortium name="Elixir Norway"/>
        </authorList>
    </citation>
    <scope>NUCLEOTIDE SEQUENCE</scope>
</reference>
<comment type="subcellular location">
    <subcellularLocation>
        <location evidence="5">Endomembrane system</location>
        <topology evidence="5">Single-pass membrane protein</topology>
    </subcellularLocation>
    <subcellularLocation>
        <location evidence="1 6">Membrane</location>
        <topology evidence="1 6">Single-pass type II membrane protein</topology>
    </subcellularLocation>
</comment>
<evidence type="ECO:0000256" key="3">
    <source>
        <dbReference type="ARBA" id="ARBA00022603"/>
    </source>
</evidence>
<evidence type="ECO:0000256" key="5">
    <source>
        <dbReference type="ARBA" id="ARBA00037847"/>
    </source>
</evidence>
<protein>
    <recommendedName>
        <fullName evidence="6">Methyltransferase</fullName>
        <ecNumber evidence="6">2.1.1.-</ecNumber>
    </recommendedName>
</protein>
<dbReference type="Pfam" id="PF03141">
    <property type="entry name" value="Methyltransf_29"/>
    <property type="match status" value="1"/>
</dbReference>
<comment type="similarity">
    <text evidence="2 6">Belongs to the methyltransferase superfamily.</text>
</comment>